<name>A0A6I6JXL2_9BACT</name>
<sequence length="1055" mass="119577">MQPATKEKSAFSPFSIIVVFLALMIIGIAFIPMLNISYKPDRTLPQLTISFRWANASPKVIEEETSKIEGVLGKVGQVKNIESTSSVGSGRIMLEFDKTVDLNKKRYEVSTLIRQLRSNMPDGMSYPEIVTNAEDNDEVVSFMVLTLNASASTHYIEKVANQQVIPSLLKIRGIADILLYGSTPYQWEINFDPELLKNFSLSPYEIATAINRLGDKTFLGNQKNVSGSSIPVLASTKYIEPEKWGNLTLANKGGRIIKLSDIASVKLKEKPPESYYRINGKNTINLVIYSAQGENQIKLSGEIYDQLDLIRENLPFGYFVQVASDSTEYIREELTKIGLRTLFSLIILLLFVLVVSRSFRVLTILSVSLIANLLIACVFYYLLKVEIHIYSLAGITVSFGIIIDNSILMVTHLQKQKGLRVFISLLAATLTTLGALSVVFFLKENQKVLLIDFTYVMLINLSVSLVISLFLVPSLMEKLYHEKSDAKAPVRVRKRVVKITKAYSRFIGFEKRYKWAFFILIILAFGLPVGSIPGEIEKNDNDTSPETKVVQFYNKTLGAEKFQSNIKPVLEKVFGGALRLFTEFVFEGSFYSDPGKTKLYVRGQMPEGCTIQQLNDAVRKMEQYISQFSEVEQFETRITSYRNSSITIQFTKEAEKSSFPFMLKSQVESKAISLGGMDWSVLGVGKGFSNALNMDYKNSHILLTGYNYDQLYRYAEQLEQKLLQNPRVNNTEINSSNSWGSTTRYEYKLEVDKDLLALQNLNYYDYTGSLFTQLYSQNLAPFYNETELQPVVLLSNQSDSYNKWDFYNVPVNTSEGQKKLSQAGEIHKLLAGKSIIKKNQVYQIYLNYNFVGPGPLSKMVKEREIEAINEVLPLGYKAQEPERFWYWDNKDKKQYYLLLLIIVIIYFITAILFESLLKPLAVISLIPISFIGVFLTFYLFDFNFDQGGFASFILLSGLVVNAAIYIINDFNNLVSRKNKKVTVRTFLKAFNQKIVAITLTILSTVLGLIPFVWGGQKEVFWFAFAAGAMGGLLFSMVAIIVYLPLFLKLKRDKSL</sequence>
<dbReference type="KEGG" id="mcos:GM418_27585"/>
<dbReference type="PANTHER" id="PTHR32063">
    <property type="match status" value="1"/>
</dbReference>
<feature type="transmembrane region" description="Helical" evidence="1">
    <location>
        <begin position="994"/>
        <end position="1013"/>
    </location>
</feature>
<dbReference type="PANTHER" id="PTHR32063:SF0">
    <property type="entry name" value="SWARMING MOTILITY PROTEIN SWRC"/>
    <property type="match status" value="1"/>
</dbReference>
<accession>A0A6I6JXL2</accession>
<organism evidence="2 3">
    <name type="scientific">Maribellus comscasis</name>
    <dbReference type="NCBI Taxonomy" id="2681766"/>
    <lineage>
        <taxon>Bacteria</taxon>
        <taxon>Pseudomonadati</taxon>
        <taxon>Bacteroidota</taxon>
        <taxon>Bacteroidia</taxon>
        <taxon>Marinilabiliales</taxon>
        <taxon>Prolixibacteraceae</taxon>
        <taxon>Maribellus</taxon>
    </lineage>
</organism>
<feature type="transmembrane region" description="Helical" evidence="1">
    <location>
        <begin position="920"/>
        <end position="940"/>
    </location>
</feature>
<feature type="transmembrane region" description="Helical" evidence="1">
    <location>
        <begin position="337"/>
        <end position="355"/>
    </location>
</feature>
<keyword evidence="1" id="KW-0812">Transmembrane</keyword>
<dbReference type="AlphaFoldDB" id="A0A6I6JXL2"/>
<gene>
    <name evidence="2" type="ORF">GM418_27585</name>
</gene>
<dbReference type="InterPro" id="IPR027463">
    <property type="entry name" value="AcrB_DN_DC_subdom"/>
</dbReference>
<proteinExistence type="predicted"/>
<evidence type="ECO:0000313" key="2">
    <source>
        <dbReference type="EMBL" id="QGY47291.1"/>
    </source>
</evidence>
<dbReference type="PRINTS" id="PR00702">
    <property type="entry name" value="ACRIFLAVINRP"/>
</dbReference>
<feature type="transmembrane region" description="Helical" evidence="1">
    <location>
        <begin position="895"/>
        <end position="913"/>
    </location>
</feature>
<reference evidence="2 3" key="1">
    <citation type="submission" date="2019-11" db="EMBL/GenBank/DDBJ databases">
        <authorList>
            <person name="Zheng R.K."/>
            <person name="Sun C.M."/>
        </authorList>
    </citation>
    <scope>NUCLEOTIDE SEQUENCE [LARGE SCALE GENOMIC DNA]</scope>
    <source>
        <strain evidence="2 3">WC007</strain>
    </source>
</reference>
<feature type="transmembrane region" description="Helical" evidence="1">
    <location>
        <begin position="12"/>
        <end position="34"/>
    </location>
</feature>
<dbReference type="EMBL" id="CP046401">
    <property type="protein sequence ID" value="QGY47291.1"/>
    <property type="molecule type" value="Genomic_DNA"/>
</dbReference>
<feature type="transmembrane region" description="Helical" evidence="1">
    <location>
        <begin position="422"/>
        <end position="442"/>
    </location>
</feature>
<dbReference type="SUPFAM" id="SSF82714">
    <property type="entry name" value="Multidrug efflux transporter AcrB TolC docking domain, DN and DC subdomains"/>
    <property type="match status" value="1"/>
</dbReference>
<keyword evidence="3" id="KW-1185">Reference proteome</keyword>
<dbReference type="GO" id="GO:0042910">
    <property type="term" value="F:xenobiotic transmembrane transporter activity"/>
    <property type="evidence" value="ECO:0007669"/>
    <property type="project" value="TreeGrafter"/>
</dbReference>
<keyword evidence="1" id="KW-1133">Transmembrane helix</keyword>
<evidence type="ECO:0000313" key="3">
    <source>
        <dbReference type="Proteomes" id="UP000428260"/>
    </source>
</evidence>
<feature type="transmembrane region" description="Helical" evidence="1">
    <location>
        <begin position="362"/>
        <end position="383"/>
    </location>
</feature>
<evidence type="ECO:0000256" key="1">
    <source>
        <dbReference type="SAM" id="Phobius"/>
    </source>
</evidence>
<feature type="transmembrane region" description="Helical" evidence="1">
    <location>
        <begin position="389"/>
        <end position="410"/>
    </location>
</feature>
<feature type="transmembrane region" description="Helical" evidence="1">
    <location>
        <begin position="515"/>
        <end position="534"/>
    </location>
</feature>
<dbReference type="Gene3D" id="3.30.70.1430">
    <property type="entry name" value="Multidrug efflux transporter AcrB pore domain"/>
    <property type="match status" value="2"/>
</dbReference>
<dbReference type="GO" id="GO:0005886">
    <property type="term" value="C:plasma membrane"/>
    <property type="evidence" value="ECO:0007669"/>
    <property type="project" value="TreeGrafter"/>
</dbReference>
<dbReference type="SUPFAM" id="SSF82693">
    <property type="entry name" value="Multidrug efflux transporter AcrB pore domain, PN1, PN2, PC1 and PC2 subdomains"/>
    <property type="match status" value="1"/>
</dbReference>
<feature type="transmembrane region" description="Helical" evidence="1">
    <location>
        <begin position="946"/>
        <end position="967"/>
    </location>
</feature>
<dbReference type="SUPFAM" id="SSF82866">
    <property type="entry name" value="Multidrug efflux transporter AcrB transmembrane domain"/>
    <property type="match status" value="2"/>
</dbReference>
<dbReference type="Gene3D" id="3.30.2090.10">
    <property type="entry name" value="Multidrug efflux transporter AcrB TolC docking domain, DN and DC subdomains"/>
    <property type="match status" value="2"/>
</dbReference>
<dbReference type="Gene3D" id="3.30.70.1440">
    <property type="entry name" value="Multidrug efflux transporter AcrB pore domain"/>
    <property type="match status" value="1"/>
</dbReference>
<protein>
    <submittedName>
        <fullName evidence="2">AcrB/AcrD/AcrF family protein</fullName>
    </submittedName>
</protein>
<dbReference type="Pfam" id="PF00873">
    <property type="entry name" value="ACR_tran"/>
    <property type="match status" value="2"/>
</dbReference>
<dbReference type="Gene3D" id="3.30.70.1320">
    <property type="entry name" value="Multidrug efflux transporter AcrB pore domain like"/>
    <property type="match status" value="1"/>
</dbReference>
<feature type="transmembrane region" description="Helical" evidence="1">
    <location>
        <begin position="1019"/>
        <end position="1047"/>
    </location>
</feature>
<feature type="transmembrane region" description="Helical" evidence="1">
    <location>
        <begin position="448"/>
        <end position="472"/>
    </location>
</feature>
<dbReference type="InterPro" id="IPR001036">
    <property type="entry name" value="Acrflvin-R"/>
</dbReference>
<keyword evidence="1" id="KW-0472">Membrane</keyword>
<dbReference type="RefSeq" id="WP_158871017.1">
    <property type="nucleotide sequence ID" value="NZ_CP046401.1"/>
</dbReference>
<dbReference type="Gene3D" id="1.20.1640.10">
    <property type="entry name" value="Multidrug efflux transporter AcrB transmembrane domain"/>
    <property type="match status" value="3"/>
</dbReference>
<dbReference type="Proteomes" id="UP000428260">
    <property type="component" value="Chromosome"/>
</dbReference>